<comment type="similarity">
    <text evidence="1">Belongs to the sulfatase family.</text>
</comment>
<reference evidence="7 8" key="1">
    <citation type="submission" date="2019-12" db="EMBL/GenBank/DDBJ databases">
        <title>A genome sequence resource for the geographically widespread anthracnose pathogen Colletotrichum asianum.</title>
        <authorList>
            <person name="Meng Y."/>
        </authorList>
    </citation>
    <scope>NUCLEOTIDE SEQUENCE [LARGE SCALE GENOMIC DNA]</scope>
    <source>
        <strain evidence="7 8">ICMP 18580</strain>
    </source>
</reference>
<feature type="chain" id="PRO_5034654443" evidence="5">
    <location>
        <begin position="20"/>
        <end position="1135"/>
    </location>
</feature>
<comment type="caution">
    <text evidence="7">The sequence shown here is derived from an EMBL/GenBank/DDBJ whole genome shotgun (WGS) entry which is preliminary data.</text>
</comment>
<keyword evidence="2 5" id="KW-0732">Signal</keyword>
<gene>
    <name evidence="7" type="ORF">GQ607_004454</name>
</gene>
<dbReference type="Gene3D" id="3.30.1120.10">
    <property type="match status" value="1"/>
</dbReference>
<dbReference type="Gene3D" id="3.40.720.10">
    <property type="entry name" value="Alkaline Phosphatase, subunit A"/>
    <property type="match status" value="2"/>
</dbReference>
<dbReference type="EMBL" id="WOWK01000018">
    <property type="protein sequence ID" value="KAF0328302.1"/>
    <property type="molecule type" value="Genomic_DNA"/>
</dbReference>
<evidence type="ECO:0000256" key="2">
    <source>
        <dbReference type="ARBA" id="ARBA00022729"/>
    </source>
</evidence>
<dbReference type="InterPro" id="IPR024607">
    <property type="entry name" value="Sulfatase_CS"/>
</dbReference>
<dbReference type="GO" id="GO:0005539">
    <property type="term" value="F:glycosaminoglycan binding"/>
    <property type="evidence" value="ECO:0007669"/>
    <property type="project" value="TreeGrafter"/>
</dbReference>
<evidence type="ECO:0000256" key="1">
    <source>
        <dbReference type="ARBA" id="ARBA00008779"/>
    </source>
</evidence>
<proteinExistence type="inferred from homology"/>
<evidence type="ECO:0000256" key="3">
    <source>
        <dbReference type="ARBA" id="ARBA00022801"/>
    </source>
</evidence>
<feature type="signal peptide" evidence="5">
    <location>
        <begin position="1"/>
        <end position="19"/>
    </location>
</feature>
<dbReference type="SUPFAM" id="SSF53649">
    <property type="entry name" value="Alkaline phosphatase-like"/>
    <property type="match status" value="2"/>
</dbReference>
<dbReference type="InterPro" id="IPR000917">
    <property type="entry name" value="Sulfatase_N"/>
</dbReference>
<dbReference type="OrthoDB" id="96314at2759"/>
<protein>
    <submittedName>
        <fullName evidence="7">Arylsulfatase</fullName>
    </submittedName>
</protein>
<dbReference type="GO" id="GO:0008449">
    <property type="term" value="F:N-acetylglucosamine-6-sulfatase activity"/>
    <property type="evidence" value="ECO:0007669"/>
    <property type="project" value="TreeGrafter"/>
</dbReference>
<keyword evidence="3" id="KW-0378">Hydrolase</keyword>
<dbReference type="Pfam" id="PF00884">
    <property type="entry name" value="Sulfatase"/>
    <property type="match status" value="2"/>
</dbReference>
<feature type="domain" description="Sulfatase N-terminal" evidence="6">
    <location>
        <begin position="589"/>
        <end position="1014"/>
    </location>
</feature>
<dbReference type="CDD" id="cd16147">
    <property type="entry name" value="G6S"/>
    <property type="match status" value="1"/>
</dbReference>
<keyword evidence="4" id="KW-0325">Glycoprotein</keyword>
<sequence>MKSSTFIASLLVSVIGVLGKQKGPNIVFIFTDDQDLRHGSVDTQRAVQEHIAAHGTVFTSHYASVAVCCPSRVSLMRGQHAHNTNNTAIKAPGGRFPKFRAAGLEEEYLPHWLEKAGYNAEYIEKLFNGDSIISYNPAPKGWRHIDVLLDPYTNAHNTVVMSENGARPVWYQGFQQTDVVRIKALDRLDTLLKEEDPFFLMIAPTAPHVENLRDPPTPPARYLGSFANSTVPRTPNFNPADEYQHGKPSWLRTLSSLNNTQIAEIDHFYQRRLESLKGVDDIIDDVVEMLTVNDAIDNTYIIYTTDQGYHLGTHRTGVGKSLPYLEDANIPLIVRGPGIPKGAVSSNPSLVVDFAPTFLDIAGLDPNDRPPFWDGSSLLDSWRSPNSPEISKRKEAVNIEYWGSGFVEMHQWLEGDYGISFPGLYSKNDYKTMRVVGDSSSWMYSRWCSNDTELYDTKNDPYELVNLANSTDPLHVRVLTRLNALLLVSKSCTQDTCRDPCSAIQPPDISSSNGVRTLEDALNPAYDEFYGSFPLVTIAERMNYHFAPNEGPFYPTGAEDGLGLAYRNATDNFVFPDPSPVVELPPKRPNFLVIVADDLGFSDTEPYGSEISTPALQRLAKDGLRMTNFHTAPACSPTRSMLLSGTDNHIAGLGQMAEFMMGSRQKYDGHPGYEGYLNFRVAALPEILQDAGYFTLCSGKWHLGMTAETSPSSRGFSKCLSFLPGAGNHHNYEPQLDARLPPFIKSSGFWMENDKFIDRSKDLPENFYSSDYFTDRLLGFLDERTDEEKQKPFFGYLAYTAPHWPLQAPREKIAKYCGLYDDGPKALRDRRLRQLQKLHLVPEDVIPAPVDVPGAVDWHEKSEQDRAVASRAMEIYAAMVDKLDDNIGRVIDHLEASGELDNTFIVFMSDNGAEGSTMESMPIMGSLGIQKTLQQFYDNSYENMGNANSFIMYGPQWALAATAPSRGFKGHTTEGGIRCPCIVRYPPLVKKEGGISHSYTNVMDILPTMLDLASVSHPGTTFRGREVVTPRGKSWVPMLGSETSEVYGEGEDVAGWELFGMRAIRRGTYKAVLLPPPHGTGAWELYDIESDPGETKDLAASQPEIMRQLLQDWEVYFSETGMIEFHVRGEKVAGM</sequence>
<organism evidence="7 8">
    <name type="scientific">Colletotrichum asianum</name>
    <dbReference type="NCBI Taxonomy" id="702518"/>
    <lineage>
        <taxon>Eukaryota</taxon>
        <taxon>Fungi</taxon>
        <taxon>Dikarya</taxon>
        <taxon>Ascomycota</taxon>
        <taxon>Pezizomycotina</taxon>
        <taxon>Sordariomycetes</taxon>
        <taxon>Hypocreomycetidae</taxon>
        <taxon>Glomerellales</taxon>
        <taxon>Glomerellaceae</taxon>
        <taxon>Colletotrichum</taxon>
        <taxon>Colletotrichum gloeosporioides species complex</taxon>
    </lineage>
</organism>
<dbReference type="Proteomes" id="UP000434172">
    <property type="component" value="Unassembled WGS sequence"/>
</dbReference>
<evidence type="ECO:0000313" key="7">
    <source>
        <dbReference type="EMBL" id="KAF0328302.1"/>
    </source>
</evidence>
<dbReference type="CDD" id="cd16025">
    <property type="entry name" value="PAS_like"/>
    <property type="match status" value="1"/>
</dbReference>
<dbReference type="PANTHER" id="PTHR43108">
    <property type="entry name" value="N-ACETYLGLUCOSAMINE-6-SULFATASE FAMILY MEMBER"/>
    <property type="match status" value="1"/>
</dbReference>
<dbReference type="InterPro" id="IPR017850">
    <property type="entry name" value="Alkaline_phosphatase_core_sf"/>
</dbReference>
<evidence type="ECO:0000256" key="5">
    <source>
        <dbReference type="SAM" id="SignalP"/>
    </source>
</evidence>
<dbReference type="PANTHER" id="PTHR43108:SF8">
    <property type="entry name" value="SD21168P"/>
    <property type="match status" value="1"/>
</dbReference>
<dbReference type="PROSITE" id="PS00523">
    <property type="entry name" value="SULFATASE_1"/>
    <property type="match status" value="1"/>
</dbReference>
<evidence type="ECO:0000259" key="6">
    <source>
        <dbReference type="Pfam" id="PF00884"/>
    </source>
</evidence>
<accession>A0A8H3WM33</accession>
<evidence type="ECO:0000256" key="4">
    <source>
        <dbReference type="ARBA" id="ARBA00023180"/>
    </source>
</evidence>
<evidence type="ECO:0000313" key="8">
    <source>
        <dbReference type="Proteomes" id="UP000434172"/>
    </source>
</evidence>
<name>A0A8H3WM33_9PEZI</name>
<dbReference type="AlphaFoldDB" id="A0A8H3WM33"/>
<feature type="domain" description="Sulfatase N-terminal" evidence="6">
    <location>
        <begin position="24"/>
        <end position="363"/>
    </location>
</feature>
<keyword evidence="8" id="KW-1185">Reference proteome</keyword>
<dbReference type="PROSITE" id="PS00149">
    <property type="entry name" value="SULFATASE_2"/>
    <property type="match status" value="1"/>
</dbReference>